<feature type="chain" id="PRO_5046230705" evidence="1">
    <location>
        <begin position="28"/>
        <end position="242"/>
    </location>
</feature>
<keyword evidence="1" id="KW-0732">Signal</keyword>
<evidence type="ECO:0000256" key="1">
    <source>
        <dbReference type="SAM" id="SignalP"/>
    </source>
</evidence>
<dbReference type="RefSeq" id="WP_237820449.1">
    <property type="nucleotide sequence ID" value="NZ_JAKLTQ010000006.1"/>
</dbReference>
<dbReference type="InterPro" id="IPR050248">
    <property type="entry name" value="Polysacc_deacetylase_ArnD"/>
</dbReference>
<dbReference type="SUPFAM" id="SSF88713">
    <property type="entry name" value="Glycoside hydrolase/deacetylase"/>
    <property type="match status" value="1"/>
</dbReference>
<sequence length="242" mass="26368">MRRILTVLATITLVAVGLATSTQVAFGASYNESRGPNYTSRVILTFDDCPRTLTSFKKVLQYAKKKNDGLVLAPTGDCLQKFRNKHGVDLAKLARSYGQYVINHSINHRKDMRSLSCNAVARELRSPGVVTNFGRPPYGRINSSVRCGYAKAGMKPWLWTGATGDTTGKSKAKVVSAAVKVAKPGATILMHMQWNGFGPDAIRKIKLKLEDKGLKVCRAYRGKDNKGAIVTSPAKLPAKLPC</sequence>
<dbReference type="PANTHER" id="PTHR10587">
    <property type="entry name" value="GLYCOSYL TRANSFERASE-RELATED"/>
    <property type="match status" value="1"/>
</dbReference>
<comment type="caution">
    <text evidence="3">The sequence shown here is derived from an EMBL/GenBank/DDBJ whole genome shotgun (WGS) entry which is preliminary data.</text>
</comment>
<dbReference type="Pfam" id="PF01522">
    <property type="entry name" value="Polysacc_deac_1"/>
    <property type="match status" value="1"/>
</dbReference>
<protein>
    <submittedName>
        <fullName evidence="3">Polysaccharide deacetylase family protein</fullName>
    </submittedName>
</protein>
<evidence type="ECO:0000259" key="2">
    <source>
        <dbReference type="Pfam" id="PF01522"/>
    </source>
</evidence>
<organism evidence="3 4">
    <name type="scientific">Arthrobacter hankyongi</name>
    <dbReference type="NCBI Taxonomy" id="2904801"/>
    <lineage>
        <taxon>Bacteria</taxon>
        <taxon>Bacillati</taxon>
        <taxon>Actinomycetota</taxon>
        <taxon>Actinomycetes</taxon>
        <taxon>Micrococcales</taxon>
        <taxon>Micrococcaceae</taxon>
        <taxon>Arthrobacter</taxon>
    </lineage>
</organism>
<feature type="domain" description="NodB homology" evidence="2">
    <location>
        <begin position="40"/>
        <end position="156"/>
    </location>
</feature>
<reference evidence="3" key="1">
    <citation type="submission" date="2022-01" db="EMBL/GenBank/DDBJ databases">
        <authorList>
            <person name="Jo J.-H."/>
            <person name="Im W.-T."/>
        </authorList>
    </citation>
    <scope>NUCLEOTIDE SEQUENCE</scope>
    <source>
        <strain evidence="3">I2-34</strain>
    </source>
</reference>
<accession>A0ABS9L712</accession>
<gene>
    <name evidence="3" type="ORF">LVY72_10165</name>
</gene>
<keyword evidence="4" id="KW-1185">Reference proteome</keyword>
<dbReference type="Gene3D" id="3.20.20.370">
    <property type="entry name" value="Glycoside hydrolase/deacetylase"/>
    <property type="match status" value="1"/>
</dbReference>
<dbReference type="CDD" id="cd10917">
    <property type="entry name" value="CE4_NodB_like_6s_7s"/>
    <property type="match status" value="1"/>
</dbReference>
<dbReference type="EMBL" id="JAKLTQ010000006">
    <property type="protein sequence ID" value="MCG2622282.1"/>
    <property type="molecule type" value="Genomic_DNA"/>
</dbReference>
<dbReference type="InterPro" id="IPR011330">
    <property type="entry name" value="Glyco_hydro/deAcase_b/a-brl"/>
</dbReference>
<dbReference type="Proteomes" id="UP001165368">
    <property type="component" value="Unassembled WGS sequence"/>
</dbReference>
<evidence type="ECO:0000313" key="3">
    <source>
        <dbReference type="EMBL" id="MCG2622282.1"/>
    </source>
</evidence>
<dbReference type="InterPro" id="IPR002509">
    <property type="entry name" value="NODB_dom"/>
</dbReference>
<proteinExistence type="predicted"/>
<evidence type="ECO:0000313" key="4">
    <source>
        <dbReference type="Proteomes" id="UP001165368"/>
    </source>
</evidence>
<name>A0ABS9L712_9MICC</name>
<feature type="signal peptide" evidence="1">
    <location>
        <begin position="1"/>
        <end position="27"/>
    </location>
</feature>